<organism evidence="2 3">
    <name type="scientific">Thalassotalea euphylliae</name>
    <dbReference type="NCBI Taxonomy" id="1655234"/>
    <lineage>
        <taxon>Bacteria</taxon>
        <taxon>Pseudomonadati</taxon>
        <taxon>Pseudomonadota</taxon>
        <taxon>Gammaproteobacteria</taxon>
        <taxon>Alteromonadales</taxon>
        <taxon>Colwelliaceae</taxon>
        <taxon>Thalassotalea</taxon>
    </lineage>
</organism>
<dbReference type="AlphaFoldDB" id="A0A3E0TSK0"/>
<accession>A0A3E0TSK0</accession>
<dbReference type="Proteomes" id="UP000256478">
    <property type="component" value="Unassembled WGS sequence"/>
</dbReference>
<feature type="signal peptide" evidence="1">
    <location>
        <begin position="1"/>
        <end position="37"/>
    </location>
</feature>
<evidence type="ECO:0000313" key="2">
    <source>
        <dbReference type="EMBL" id="REL26952.1"/>
    </source>
</evidence>
<sequence length="220" mass="23921">MLKSYTSKLNTRKLSTIKLGTLTLLGSLLMTPMTVLADHNDGHKGQNAKAGSKLSFDETSFNCLAEMTPVRGFFVDNLMPAKLKDTVKVAEQGQGTYPAGSVVQLIPGEVMVKHPKGTNPSTNDWEFVELAVSAQGNKFTARGFDDVKNKFGGNCLDCHQKAKPEFDLICETGHGCDPIPITRPMIDVIQKTDPRCQDKPQLTADELAILKQLQVMLGGA</sequence>
<evidence type="ECO:0000313" key="3">
    <source>
        <dbReference type="Proteomes" id="UP000256478"/>
    </source>
</evidence>
<name>A0A3E0TSK0_9GAMM</name>
<comment type="caution">
    <text evidence="2">The sequence shown here is derived from an EMBL/GenBank/DDBJ whole genome shotgun (WGS) entry which is preliminary data.</text>
</comment>
<evidence type="ECO:0000256" key="1">
    <source>
        <dbReference type="SAM" id="SignalP"/>
    </source>
</evidence>
<dbReference type="Gene3D" id="3.50.70.20">
    <property type="entry name" value="Cytochrome P460"/>
    <property type="match status" value="1"/>
</dbReference>
<gene>
    <name evidence="2" type="ORF">DXX93_10465</name>
</gene>
<proteinExistence type="predicted"/>
<dbReference type="EMBL" id="QUOU01000001">
    <property type="protein sequence ID" value="REL26952.1"/>
    <property type="molecule type" value="Genomic_DNA"/>
</dbReference>
<feature type="chain" id="PRO_5017672013" description="Cytochrome P460 domain-containing protein" evidence="1">
    <location>
        <begin position="38"/>
        <end position="220"/>
    </location>
</feature>
<keyword evidence="1" id="KW-0732">Signal</keyword>
<reference evidence="2 3" key="1">
    <citation type="submission" date="2018-08" db="EMBL/GenBank/DDBJ databases">
        <title>Thalassotalea euphylliae genome.</title>
        <authorList>
            <person name="Summers S."/>
            <person name="Rice S.A."/>
            <person name="Freckelton M.L."/>
            <person name="Nedved B.T."/>
            <person name="Hadfield M.G."/>
        </authorList>
    </citation>
    <scope>NUCLEOTIDE SEQUENCE [LARGE SCALE GENOMIC DNA]</scope>
    <source>
        <strain evidence="2 3">H1</strain>
    </source>
</reference>
<protein>
    <recommendedName>
        <fullName evidence="4">Cytochrome P460 domain-containing protein</fullName>
    </recommendedName>
</protein>
<dbReference type="InterPro" id="IPR038142">
    <property type="entry name" value="Cytochrome_P460_sp"/>
</dbReference>
<evidence type="ECO:0008006" key="4">
    <source>
        <dbReference type="Google" id="ProtNLM"/>
    </source>
</evidence>